<gene>
    <name evidence="1" type="ORF">RSOL_261930</name>
</gene>
<reference evidence="2" key="1">
    <citation type="journal article" date="2014" name="Genome Announc.">
        <title>Draft genome sequence of the plant-pathogenic soil fungus Rhizoctonia solani anastomosis group 3 strain Rhs1AP.</title>
        <authorList>
            <person name="Cubeta M.A."/>
            <person name="Thomas E."/>
            <person name="Dean R.A."/>
            <person name="Jabaji S."/>
            <person name="Neate S.M."/>
            <person name="Tavantzis S."/>
            <person name="Toda T."/>
            <person name="Vilgalys R."/>
            <person name="Bharathan N."/>
            <person name="Fedorova-Abrams N."/>
            <person name="Pakala S.B."/>
            <person name="Pakala S.M."/>
            <person name="Zafar N."/>
            <person name="Joardar V."/>
            <person name="Losada L."/>
            <person name="Nierman W.C."/>
        </authorList>
    </citation>
    <scope>NUCLEOTIDE SEQUENCE [LARGE SCALE GENOMIC DNA]</scope>
    <source>
        <strain evidence="2">AG-3</strain>
    </source>
</reference>
<accession>A0A0A1UJW8</accession>
<protein>
    <submittedName>
        <fullName evidence="1">Uncharacterized protein</fullName>
    </submittedName>
</protein>
<organism evidence="1 2">
    <name type="scientific">Rhizoctonia solani AG-3 Rhs1AP</name>
    <dbReference type="NCBI Taxonomy" id="1086054"/>
    <lineage>
        <taxon>Eukaryota</taxon>
        <taxon>Fungi</taxon>
        <taxon>Dikarya</taxon>
        <taxon>Basidiomycota</taxon>
        <taxon>Agaricomycotina</taxon>
        <taxon>Agaricomycetes</taxon>
        <taxon>Cantharellales</taxon>
        <taxon>Ceratobasidiaceae</taxon>
        <taxon>Rhizoctonia</taxon>
    </lineage>
</organism>
<dbReference type="AlphaFoldDB" id="A0A0A1UJW8"/>
<comment type="caution">
    <text evidence="1">The sequence shown here is derived from an EMBL/GenBank/DDBJ whole genome shotgun (WGS) entry which is preliminary data.</text>
</comment>
<evidence type="ECO:0000313" key="1">
    <source>
        <dbReference type="EMBL" id="EUC58538.1"/>
    </source>
</evidence>
<dbReference type="OrthoDB" id="3242719at2759"/>
<sequence>MGISAHSRWGPPLEQYVLRYNKASVHCREVVNDDTMCSAQQCMQSIATLSKEADDIKFDLLAKKVTLEMLRCLFLLSLSGQGILYLAQPPLIRGCIKLMTTITVDGMISPFSYEYGYLCFNIAKTALGVCLLDKFNEQWVTDLMEQIRVNYLTKDNPSILTDFLSLRFVTEGRKSSPPTKVWFDWVFGWAEPPAHCGRSELLVFESDVLVLMNVLWEDRKSFLKSLLSTYTPGTSIISMLIWQYMIRNGELSKPLPRTSHLELFLDLTWRFALAATPSDYGLIADPTNGTIVHLGNLARSVVDVEDSRAVVTAYIKGIPFGEDMGLYRETAIRVYPHLFHFVIVNAIPGTEDLFPPLVGSMLSRTWEMISWAWEGTKPTVGILCLCFQDLQYIIQNHIRRPVQSQAIQALRDEEKQSSMTSWA</sequence>
<evidence type="ECO:0000313" key="2">
    <source>
        <dbReference type="Proteomes" id="UP000030108"/>
    </source>
</evidence>
<proteinExistence type="predicted"/>
<dbReference type="EMBL" id="JATN01000321">
    <property type="protein sequence ID" value="EUC58538.1"/>
    <property type="molecule type" value="Genomic_DNA"/>
</dbReference>
<dbReference type="Proteomes" id="UP000030108">
    <property type="component" value="Unassembled WGS sequence"/>
</dbReference>
<name>A0A0A1UJW8_9AGAM</name>